<gene>
    <name evidence="1" type="ORF">SAMN05444165_5248</name>
</gene>
<dbReference type="Gene3D" id="3.30.70.1230">
    <property type="entry name" value="Nucleotide cyclase"/>
    <property type="match status" value="1"/>
</dbReference>
<accession>A0A1N6KY59</accession>
<keyword evidence="2" id="KW-1185">Reference proteome</keyword>
<dbReference type="InterPro" id="IPR029787">
    <property type="entry name" value="Nucleotide_cyclase"/>
</dbReference>
<name>A0A1N6KY59_9BURK</name>
<evidence type="ECO:0008006" key="3">
    <source>
        <dbReference type="Google" id="ProtNLM"/>
    </source>
</evidence>
<dbReference type="SUPFAM" id="SSF55073">
    <property type="entry name" value="Nucleotide cyclase"/>
    <property type="match status" value="1"/>
</dbReference>
<sequence>MPQFHHWGLTLSSSPISHADASYEKRAIAFLDILGFSDLIKEGGHEREIGQIFDQLKIRAAQAERHHGKGRMQFTAFSDCIVVSEEFLDGFGALRIASYAGYLALELLGYGFLVRGGLTVGDLYHREGVVFGPAMNEAYNLESKIAVYPRLVVTESFRASAFQGVLAEVDGQTDHMRVQWTMSQYRSDFDGVTHYDIFHPLAPTPDRFISMGGGKGTSNEIRGRASIAAVRNVRQLRFKDAVAQKYNWMDNYLAVSVKQYGWQRLLEEADAPPVS</sequence>
<dbReference type="EMBL" id="FSRU01000002">
    <property type="protein sequence ID" value="SIO61478.1"/>
    <property type="molecule type" value="Genomic_DNA"/>
</dbReference>
<proteinExistence type="predicted"/>
<organism evidence="1 2">
    <name type="scientific">Paraburkholderia phenazinium</name>
    <dbReference type="NCBI Taxonomy" id="60549"/>
    <lineage>
        <taxon>Bacteria</taxon>
        <taxon>Pseudomonadati</taxon>
        <taxon>Pseudomonadota</taxon>
        <taxon>Betaproteobacteria</taxon>
        <taxon>Burkholderiales</taxon>
        <taxon>Burkholderiaceae</taxon>
        <taxon>Paraburkholderia</taxon>
    </lineage>
</organism>
<reference evidence="1 2" key="1">
    <citation type="submission" date="2016-11" db="EMBL/GenBank/DDBJ databases">
        <authorList>
            <person name="Jaros S."/>
            <person name="Januszkiewicz K."/>
            <person name="Wedrychowicz H."/>
        </authorList>
    </citation>
    <scope>NUCLEOTIDE SEQUENCE [LARGE SCALE GENOMIC DNA]</scope>
    <source>
        <strain evidence="1 2">GAS95</strain>
    </source>
</reference>
<protein>
    <recommendedName>
        <fullName evidence="3">Guanylate cyclase domain-containing protein</fullName>
    </recommendedName>
</protein>
<evidence type="ECO:0000313" key="1">
    <source>
        <dbReference type="EMBL" id="SIO61478.1"/>
    </source>
</evidence>
<dbReference type="Proteomes" id="UP000185151">
    <property type="component" value="Unassembled WGS sequence"/>
</dbReference>
<evidence type="ECO:0000313" key="2">
    <source>
        <dbReference type="Proteomes" id="UP000185151"/>
    </source>
</evidence>
<dbReference type="AlphaFoldDB" id="A0A1N6KY59"/>